<evidence type="ECO:0000256" key="4">
    <source>
        <dbReference type="ARBA" id="ARBA00022801"/>
    </source>
</evidence>
<comment type="similarity">
    <text evidence="1">Belongs to the peptidase A1 family.</text>
</comment>
<dbReference type="InterPro" id="IPR033121">
    <property type="entry name" value="PEPTIDASE_A1"/>
</dbReference>
<keyword evidence="5" id="KW-0325">Glycoprotein</keyword>
<dbReference type="EMBL" id="RWGY01000002">
    <property type="protein sequence ID" value="TVU49657.1"/>
    <property type="molecule type" value="Genomic_DNA"/>
</dbReference>
<dbReference type="Gramene" id="TVU49657">
    <property type="protein sequence ID" value="TVU49657"/>
    <property type="gene ID" value="EJB05_00981"/>
</dbReference>
<evidence type="ECO:0000313" key="8">
    <source>
        <dbReference type="EMBL" id="TVU49657.1"/>
    </source>
</evidence>
<keyword evidence="2" id="KW-0645">Protease</keyword>
<gene>
    <name evidence="8" type="ORF">EJB05_00981</name>
</gene>
<accession>A0A5J9WP22</accession>
<dbReference type="GO" id="GO:0004190">
    <property type="term" value="F:aspartic-type endopeptidase activity"/>
    <property type="evidence" value="ECO:0007669"/>
    <property type="project" value="UniProtKB-KW"/>
</dbReference>
<feature type="domain" description="Peptidase A1" evidence="7">
    <location>
        <begin position="67"/>
        <end position="388"/>
    </location>
</feature>
<dbReference type="PANTHER" id="PTHR47967:SF83">
    <property type="entry name" value="OS05G0375700 PROTEIN"/>
    <property type="match status" value="1"/>
</dbReference>
<evidence type="ECO:0000256" key="3">
    <source>
        <dbReference type="ARBA" id="ARBA00022750"/>
    </source>
</evidence>
<name>A0A5J9WP22_9POAL</name>
<reference evidence="8 9" key="1">
    <citation type="journal article" date="2019" name="Sci. Rep.">
        <title>A high-quality genome of Eragrostis curvula grass provides insights into Poaceae evolution and supports new strategies to enhance forage quality.</title>
        <authorList>
            <person name="Carballo J."/>
            <person name="Santos B.A.C.M."/>
            <person name="Zappacosta D."/>
            <person name="Garbus I."/>
            <person name="Selva J.P."/>
            <person name="Gallo C.A."/>
            <person name="Diaz A."/>
            <person name="Albertini E."/>
            <person name="Caccamo M."/>
            <person name="Echenique V."/>
        </authorList>
    </citation>
    <scope>NUCLEOTIDE SEQUENCE [LARGE SCALE GENOMIC DNA]</scope>
    <source>
        <strain evidence="9">cv. Victoria</strain>
        <tissue evidence="8">Leaf</tissue>
    </source>
</reference>
<dbReference type="SUPFAM" id="SSF50630">
    <property type="entry name" value="Acid proteases"/>
    <property type="match status" value="1"/>
</dbReference>
<keyword evidence="4" id="KW-0378">Hydrolase</keyword>
<evidence type="ECO:0000256" key="1">
    <source>
        <dbReference type="ARBA" id="ARBA00007447"/>
    </source>
</evidence>
<evidence type="ECO:0000259" key="7">
    <source>
        <dbReference type="PROSITE" id="PS51767"/>
    </source>
</evidence>
<dbReference type="InterPro" id="IPR032861">
    <property type="entry name" value="TAXi_N"/>
</dbReference>
<dbReference type="InterPro" id="IPR051708">
    <property type="entry name" value="Plant_Aspart_Prot_A1"/>
</dbReference>
<dbReference type="InterPro" id="IPR034161">
    <property type="entry name" value="Pepsin-like_plant"/>
</dbReference>
<dbReference type="PANTHER" id="PTHR47967">
    <property type="entry name" value="OS07G0603500 PROTEIN-RELATED"/>
    <property type="match status" value="1"/>
</dbReference>
<evidence type="ECO:0000256" key="6">
    <source>
        <dbReference type="SAM" id="SignalP"/>
    </source>
</evidence>
<evidence type="ECO:0000256" key="2">
    <source>
        <dbReference type="ARBA" id="ARBA00022670"/>
    </source>
</evidence>
<feature type="chain" id="PRO_5023874791" description="Peptidase A1 domain-containing protein" evidence="6">
    <location>
        <begin position="22"/>
        <end position="388"/>
    </location>
</feature>
<dbReference type="InterPro" id="IPR021109">
    <property type="entry name" value="Peptidase_aspartic_dom_sf"/>
</dbReference>
<dbReference type="GO" id="GO:0005576">
    <property type="term" value="C:extracellular region"/>
    <property type="evidence" value="ECO:0007669"/>
    <property type="project" value="TreeGrafter"/>
</dbReference>
<dbReference type="CDD" id="cd05476">
    <property type="entry name" value="pepsin_A_like_plant"/>
    <property type="match status" value="1"/>
</dbReference>
<dbReference type="Proteomes" id="UP000324897">
    <property type="component" value="Chromosome 6"/>
</dbReference>
<dbReference type="InterPro" id="IPR032799">
    <property type="entry name" value="TAXi_C"/>
</dbReference>
<sequence length="388" mass="40413">MASSSLLCLVLLCTSLTFAGGIRLELTHVDAKEKCTVEEGMRRAADRTHRRLASMATAPVRWAETQYIAEYLIGTPPQRAEAIVDTGSNLVWTQCATCRNGGAGSCFAQALPLYDPSLSDTATALPCNATACALGPESYCAGRNGTKCGNATLAFGCVMANKLAPGSLSGASGVLGLGRGALSLVSQLGATNFSYCLTPYFHDNVTTSHLFVGASAPGAGNASSSPITSVPFVKSPDAYPFSSYYYVPLAGISVWNATLDVPAAAFELRQMAPGGSSWAGTLIDSGSPFTALVDVAYRALRTELARQIGATSLLPPPDEALDLCVARGDVGKLVPPMVLHFGAAGDVVVPPGNYWAPWDTATACMDMHILYDLGNGVLSFQQADCSSM</sequence>
<dbReference type="AlphaFoldDB" id="A0A5J9WP22"/>
<keyword evidence="3" id="KW-0064">Aspartyl protease</keyword>
<evidence type="ECO:0000256" key="5">
    <source>
        <dbReference type="ARBA" id="ARBA00023180"/>
    </source>
</evidence>
<keyword evidence="9" id="KW-1185">Reference proteome</keyword>
<dbReference type="Pfam" id="PF14541">
    <property type="entry name" value="TAXi_C"/>
    <property type="match status" value="1"/>
</dbReference>
<feature type="signal peptide" evidence="6">
    <location>
        <begin position="1"/>
        <end position="21"/>
    </location>
</feature>
<comment type="caution">
    <text evidence="8">The sequence shown here is derived from an EMBL/GenBank/DDBJ whole genome shotgun (WGS) entry which is preliminary data.</text>
</comment>
<proteinExistence type="inferred from homology"/>
<keyword evidence="6" id="KW-0732">Signal</keyword>
<dbReference type="GO" id="GO:0006508">
    <property type="term" value="P:proteolysis"/>
    <property type="evidence" value="ECO:0007669"/>
    <property type="project" value="UniProtKB-KW"/>
</dbReference>
<dbReference type="Gene3D" id="2.40.70.10">
    <property type="entry name" value="Acid Proteases"/>
    <property type="match status" value="3"/>
</dbReference>
<evidence type="ECO:0000313" key="9">
    <source>
        <dbReference type="Proteomes" id="UP000324897"/>
    </source>
</evidence>
<dbReference type="Pfam" id="PF14543">
    <property type="entry name" value="TAXi_N"/>
    <property type="match status" value="2"/>
</dbReference>
<dbReference type="PROSITE" id="PS51767">
    <property type="entry name" value="PEPTIDASE_A1"/>
    <property type="match status" value="1"/>
</dbReference>
<dbReference type="OrthoDB" id="679966at2759"/>
<feature type="non-terminal residue" evidence="8">
    <location>
        <position position="1"/>
    </location>
</feature>
<organism evidence="8 9">
    <name type="scientific">Eragrostis curvula</name>
    <name type="common">weeping love grass</name>
    <dbReference type="NCBI Taxonomy" id="38414"/>
    <lineage>
        <taxon>Eukaryota</taxon>
        <taxon>Viridiplantae</taxon>
        <taxon>Streptophyta</taxon>
        <taxon>Embryophyta</taxon>
        <taxon>Tracheophyta</taxon>
        <taxon>Spermatophyta</taxon>
        <taxon>Magnoliopsida</taxon>
        <taxon>Liliopsida</taxon>
        <taxon>Poales</taxon>
        <taxon>Poaceae</taxon>
        <taxon>PACMAD clade</taxon>
        <taxon>Chloridoideae</taxon>
        <taxon>Eragrostideae</taxon>
        <taxon>Eragrostidinae</taxon>
        <taxon>Eragrostis</taxon>
    </lineage>
</organism>
<protein>
    <recommendedName>
        <fullName evidence="7">Peptidase A1 domain-containing protein</fullName>
    </recommendedName>
</protein>